<dbReference type="OrthoDB" id="5976022at2759"/>
<keyword evidence="10" id="KW-0449">Lipoprotein</keyword>
<evidence type="ECO:0000256" key="10">
    <source>
        <dbReference type="ARBA" id="ARBA00023288"/>
    </source>
</evidence>
<proteinExistence type="inferred from homology"/>
<dbReference type="PRINTS" id="PR00449">
    <property type="entry name" value="RASTRNSFRMNG"/>
</dbReference>
<dbReference type="SMART" id="SM00173">
    <property type="entry name" value="RAS"/>
    <property type="match status" value="1"/>
</dbReference>
<dbReference type="EC" id="3.6.5.2" evidence="3"/>
<dbReference type="GO" id="GO:0030334">
    <property type="term" value="P:regulation of cell migration"/>
    <property type="evidence" value="ECO:0007669"/>
    <property type="project" value="UniProtKB-ARBA"/>
</dbReference>
<dbReference type="InterPro" id="IPR027417">
    <property type="entry name" value="P-loop_NTPase"/>
</dbReference>
<name>A0A151ZFV3_TIELA</name>
<dbReference type="STRING" id="361077.A0A151ZFV3"/>
<comment type="catalytic activity">
    <reaction evidence="12">
        <text>GTP + H2O = GDP + phosphate + H(+)</text>
        <dbReference type="Rhea" id="RHEA:19669"/>
        <dbReference type="ChEBI" id="CHEBI:15377"/>
        <dbReference type="ChEBI" id="CHEBI:15378"/>
        <dbReference type="ChEBI" id="CHEBI:37565"/>
        <dbReference type="ChEBI" id="CHEBI:43474"/>
        <dbReference type="ChEBI" id="CHEBI:58189"/>
        <dbReference type="EC" id="3.6.5.2"/>
    </reaction>
</comment>
<dbReference type="Gene3D" id="3.40.50.300">
    <property type="entry name" value="P-loop containing nucleotide triphosphate hydrolases"/>
    <property type="match status" value="1"/>
</dbReference>
<dbReference type="GO" id="GO:0007165">
    <property type="term" value="P:signal transduction"/>
    <property type="evidence" value="ECO:0007669"/>
    <property type="project" value="InterPro"/>
</dbReference>
<dbReference type="FunFam" id="3.40.50.300:FF:001763">
    <property type="entry name" value="Ras family gtpase"/>
    <property type="match status" value="1"/>
</dbReference>
<reference evidence="13 14" key="1">
    <citation type="submission" date="2015-12" db="EMBL/GenBank/DDBJ databases">
        <title>Dictyostelia acquired genes for synthesis and detection of signals that induce cell-type specialization by lateral gene transfer from prokaryotes.</title>
        <authorList>
            <person name="Gloeckner G."/>
            <person name="Schaap P."/>
        </authorList>
    </citation>
    <scope>NUCLEOTIDE SEQUENCE [LARGE SCALE GENOMIC DNA]</scope>
    <source>
        <strain evidence="13 14">TK</strain>
    </source>
</reference>
<dbReference type="InterPro" id="IPR020849">
    <property type="entry name" value="Small_GTPase_Ras-type"/>
</dbReference>
<dbReference type="InterPro" id="IPR005225">
    <property type="entry name" value="Small_GTP-bd"/>
</dbReference>
<comment type="caution">
    <text evidence="13">The sequence shown here is derived from an EMBL/GenBank/DDBJ whole genome shotgun (WGS) entry which is preliminary data.</text>
</comment>
<evidence type="ECO:0000256" key="11">
    <source>
        <dbReference type="ARBA" id="ARBA00023289"/>
    </source>
</evidence>
<dbReference type="PROSITE" id="PS51420">
    <property type="entry name" value="RHO"/>
    <property type="match status" value="1"/>
</dbReference>
<dbReference type="SMART" id="SM00175">
    <property type="entry name" value="RAB"/>
    <property type="match status" value="1"/>
</dbReference>
<evidence type="ECO:0000256" key="2">
    <source>
        <dbReference type="ARBA" id="ARBA00008344"/>
    </source>
</evidence>
<dbReference type="GO" id="GO:0005525">
    <property type="term" value="F:GTP binding"/>
    <property type="evidence" value="ECO:0007669"/>
    <property type="project" value="UniProtKB-KW"/>
</dbReference>
<keyword evidence="7" id="KW-0378">Hydrolase</keyword>
<accession>A0A151ZFV3</accession>
<evidence type="ECO:0000256" key="6">
    <source>
        <dbReference type="ARBA" id="ARBA00022741"/>
    </source>
</evidence>
<dbReference type="GO" id="GO:1900024">
    <property type="term" value="P:regulation of substrate adhesion-dependent cell spreading"/>
    <property type="evidence" value="ECO:0007669"/>
    <property type="project" value="UniProtKB-ARBA"/>
</dbReference>
<dbReference type="SUPFAM" id="SSF52540">
    <property type="entry name" value="P-loop containing nucleoside triphosphate hydrolases"/>
    <property type="match status" value="1"/>
</dbReference>
<dbReference type="CDD" id="cd00876">
    <property type="entry name" value="Ras"/>
    <property type="match status" value="1"/>
</dbReference>
<comment type="subcellular location">
    <subcellularLocation>
        <location evidence="1">Cell membrane</location>
        <topology evidence="1">Lipid-anchor</topology>
    </subcellularLocation>
</comment>
<comment type="similarity">
    <text evidence="2">Belongs to the small GTPase superfamily. Ras family.</text>
</comment>
<dbReference type="GO" id="GO:0005886">
    <property type="term" value="C:plasma membrane"/>
    <property type="evidence" value="ECO:0007669"/>
    <property type="project" value="UniProtKB-SubCell"/>
</dbReference>
<keyword evidence="6" id="KW-0547">Nucleotide-binding</keyword>
<dbReference type="SMART" id="SM00176">
    <property type="entry name" value="RAN"/>
    <property type="match status" value="1"/>
</dbReference>
<evidence type="ECO:0000256" key="8">
    <source>
        <dbReference type="ARBA" id="ARBA00023134"/>
    </source>
</evidence>
<dbReference type="AlphaFoldDB" id="A0A151ZFV3"/>
<evidence type="ECO:0000256" key="4">
    <source>
        <dbReference type="ARBA" id="ARBA00022475"/>
    </source>
</evidence>
<evidence type="ECO:0000256" key="9">
    <source>
        <dbReference type="ARBA" id="ARBA00023136"/>
    </source>
</evidence>
<keyword evidence="14" id="KW-1185">Reference proteome</keyword>
<dbReference type="GO" id="GO:0003925">
    <property type="term" value="F:G protein activity"/>
    <property type="evidence" value="ECO:0007669"/>
    <property type="project" value="UniProtKB-EC"/>
</dbReference>
<dbReference type="EMBL" id="LODT01000028">
    <property type="protein sequence ID" value="KYQ92807.1"/>
    <property type="molecule type" value="Genomic_DNA"/>
</dbReference>
<keyword evidence="8" id="KW-0342">GTP-binding</keyword>
<evidence type="ECO:0000256" key="7">
    <source>
        <dbReference type="ARBA" id="ARBA00022801"/>
    </source>
</evidence>
<keyword evidence="4" id="KW-1003">Cell membrane</keyword>
<dbReference type="NCBIfam" id="TIGR00231">
    <property type="entry name" value="small_GTP"/>
    <property type="match status" value="1"/>
</dbReference>
<dbReference type="PROSITE" id="PS51419">
    <property type="entry name" value="RAB"/>
    <property type="match status" value="1"/>
</dbReference>
<evidence type="ECO:0000313" key="14">
    <source>
        <dbReference type="Proteomes" id="UP000076078"/>
    </source>
</evidence>
<dbReference type="OMA" id="AECNDAS"/>
<organism evidence="13 14">
    <name type="scientific">Tieghemostelium lacteum</name>
    <name type="common">Slime mold</name>
    <name type="synonym">Dictyostelium lacteum</name>
    <dbReference type="NCBI Taxonomy" id="361077"/>
    <lineage>
        <taxon>Eukaryota</taxon>
        <taxon>Amoebozoa</taxon>
        <taxon>Evosea</taxon>
        <taxon>Eumycetozoa</taxon>
        <taxon>Dictyostelia</taxon>
        <taxon>Dictyosteliales</taxon>
        <taxon>Raperosteliaceae</taxon>
        <taxon>Tieghemostelium</taxon>
    </lineage>
</organism>
<dbReference type="PROSITE" id="PS51421">
    <property type="entry name" value="RAS"/>
    <property type="match status" value="1"/>
</dbReference>
<dbReference type="InterPro" id="IPR001806">
    <property type="entry name" value="Small_GTPase"/>
</dbReference>
<dbReference type="SMART" id="SM00174">
    <property type="entry name" value="RHO"/>
    <property type="match status" value="1"/>
</dbReference>
<evidence type="ECO:0000256" key="12">
    <source>
        <dbReference type="ARBA" id="ARBA00048098"/>
    </source>
</evidence>
<evidence type="ECO:0000256" key="1">
    <source>
        <dbReference type="ARBA" id="ARBA00004193"/>
    </source>
</evidence>
<keyword evidence="9" id="KW-0472">Membrane</keyword>
<sequence>MLNCKLVVLGAGSVGKSAIAIQFVNEKFVEKYDPTIEDLYRKVIEINGNYYMLEIMDTAGQETFLVMRDLYIRNGQGFILVYSIASKSTYFELEGIKEQICRIKNADTDKIPMIVLGNKCDLPDKDRQVKSSEGDALVKKWGGDIDFMETSAKSNINISSAFEQIVQQIKQKSPVKNTKKKPQCLII</sequence>
<dbReference type="GO" id="GO:0061118">
    <property type="term" value="P:regulation of positive chemotaxis to cAMP"/>
    <property type="evidence" value="ECO:0007669"/>
    <property type="project" value="UniProtKB-ARBA"/>
</dbReference>
<protein>
    <recommendedName>
        <fullName evidence="3">small monomeric GTPase</fullName>
        <ecNumber evidence="3">3.6.5.2</ecNumber>
    </recommendedName>
</protein>
<dbReference type="Proteomes" id="UP000076078">
    <property type="component" value="Unassembled WGS sequence"/>
</dbReference>
<dbReference type="InParanoid" id="A0A151ZFV3"/>
<dbReference type="Pfam" id="PF00071">
    <property type="entry name" value="Ras"/>
    <property type="match status" value="1"/>
</dbReference>
<evidence type="ECO:0000313" key="13">
    <source>
        <dbReference type="EMBL" id="KYQ92807.1"/>
    </source>
</evidence>
<keyword evidence="5" id="KW-0488">Methylation</keyword>
<dbReference type="PANTHER" id="PTHR24070">
    <property type="entry name" value="RAS, DI-RAS, AND RHEB FAMILY MEMBERS OF SMALL GTPASE SUPERFAMILY"/>
    <property type="match status" value="1"/>
</dbReference>
<evidence type="ECO:0000256" key="3">
    <source>
        <dbReference type="ARBA" id="ARBA00011984"/>
    </source>
</evidence>
<gene>
    <name evidence="13" type="ORF">DLAC_05390</name>
</gene>
<keyword evidence="11" id="KW-0636">Prenylation</keyword>
<evidence type="ECO:0000256" key="5">
    <source>
        <dbReference type="ARBA" id="ARBA00022481"/>
    </source>
</evidence>